<dbReference type="Gene3D" id="1.10.287.1060">
    <property type="entry name" value="ESAT-6-like"/>
    <property type="match status" value="1"/>
</dbReference>
<name>A0ABZ1D1Y0_9TREE</name>
<comment type="subcellular location">
    <subcellularLocation>
        <location evidence="1">Endosome membrane</location>
    </subcellularLocation>
</comment>
<accession>A0ABZ1D1Y0</accession>
<dbReference type="PANTHER" id="PTHR22761:SF5">
    <property type="entry name" value="CHARGED MULTIVESICULAR BODY PROTEIN 6"/>
    <property type="match status" value="1"/>
</dbReference>
<protein>
    <recommendedName>
        <fullName evidence="11">Charged multivesicular body protein 6</fullName>
    </recommendedName>
</protein>
<evidence type="ECO:0000256" key="6">
    <source>
        <dbReference type="ARBA" id="ARBA00023136"/>
    </source>
</evidence>
<feature type="coiled-coil region" evidence="7">
    <location>
        <begin position="30"/>
        <end position="57"/>
    </location>
</feature>
<evidence type="ECO:0000256" key="1">
    <source>
        <dbReference type="ARBA" id="ARBA00004608"/>
    </source>
</evidence>
<comment type="similarity">
    <text evidence="2">Belongs to the SNF7 family.</text>
</comment>
<evidence type="ECO:0000256" key="5">
    <source>
        <dbReference type="ARBA" id="ARBA00022927"/>
    </source>
</evidence>
<dbReference type="PANTHER" id="PTHR22761">
    <property type="entry name" value="CHARGED MULTIVESICULAR BODY PROTEIN"/>
    <property type="match status" value="1"/>
</dbReference>
<keyword evidence="6" id="KW-0472">Membrane</keyword>
<evidence type="ECO:0008006" key="11">
    <source>
        <dbReference type="Google" id="ProtNLM"/>
    </source>
</evidence>
<evidence type="ECO:0000256" key="8">
    <source>
        <dbReference type="SAM" id="MobiDB-lite"/>
    </source>
</evidence>
<evidence type="ECO:0000256" key="2">
    <source>
        <dbReference type="ARBA" id="ARBA00006190"/>
    </source>
</evidence>
<evidence type="ECO:0000313" key="9">
    <source>
        <dbReference type="EMBL" id="WRT67905.1"/>
    </source>
</evidence>
<dbReference type="EMBL" id="CP141886">
    <property type="protein sequence ID" value="WRT67905.1"/>
    <property type="molecule type" value="Genomic_DNA"/>
</dbReference>
<keyword evidence="5" id="KW-0653">Protein transport</keyword>
<evidence type="ECO:0000256" key="3">
    <source>
        <dbReference type="ARBA" id="ARBA00022448"/>
    </source>
</evidence>
<sequence length="222" mass="25199">MGYFQAAMVKMGMAQPGPKITAQDRAILDLKLQRDKMKQYQKRLQVVLNREQEIAKEALKAGNKTRALTALRQRKYQEQLLSKTDAQLMTLQELVSTIEFTQIQNTVMHGLEMGADVLKQLHAEISLEKVEKLMDQTREGVEYQREIDEALMSRMSPEEEEAVQAELEQLQREALPSIPSVPETQPISLPDVPVEEPTTAQPVTESIAKRAERKEERVAMAA</sequence>
<dbReference type="GeneID" id="87957010"/>
<keyword evidence="4" id="KW-0967">Endosome</keyword>
<evidence type="ECO:0000313" key="10">
    <source>
        <dbReference type="Proteomes" id="UP001329825"/>
    </source>
</evidence>
<reference evidence="9 10" key="1">
    <citation type="submission" date="2024-01" db="EMBL/GenBank/DDBJ databases">
        <title>Comparative genomics of Cryptococcus and Kwoniella reveals pathogenesis evolution and contrasting modes of karyotype evolution via chromosome fusion or intercentromeric recombination.</title>
        <authorList>
            <person name="Coelho M.A."/>
            <person name="David-Palma M."/>
            <person name="Shea T."/>
            <person name="Bowers K."/>
            <person name="McGinley-Smith S."/>
            <person name="Mohammad A.W."/>
            <person name="Gnirke A."/>
            <person name="Yurkov A.M."/>
            <person name="Nowrousian M."/>
            <person name="Sun S."/>
            <person name="Cuomo C.A."/>
            <person name="Heitman J."/>
        </authorList>
    </citation>
    <scope>NUCLEOTIDE SEQUENCE [LARGE SCALE GENOMIC DNA]</scope>
    <source>
        <strain evidence="9">CBS 11374</strain>
    </source>
</reference>
<dbReference type="Proteomes" id="UP001329825">
    <property type="component" value="Chromosome 6"/>
</dbReference>
<keyword evidence="10" id="KW-1185">Reference proteome</keyword>
<dbReference type="Pfam" id="PF03357">
    <property type="entry name" value="Snf7"/>
    <property type="match status" value="1"/>
</dbReference>
<keyword evidence="7" id="KW-0175">Coiled coil</keyword>
<feature type="region of interest" description="Disordered" evidence="8">
    <location>
        <begin position="176"/>
        <end position="222"/>
    </location>
</feature>
<dbReference type="InterPro" id="IPR005024">
    <property type="entry name" value="Snf7_fam"/>
</dbReference>
<keyword evidence="3" id="KW-0813">Transport</keyword>
<feature type="compositionally biased region" description="Basic and acidic residues" evidence="8">
    <location>
        <begin position="207"/>
        <end position="222"/>
    </location>
</feature>
<evidence type="ECO:0000256" key="4">
    <source>
        <dbReference type="ARBA" id="ARBA00022753"/>
    </source>
</evidence>
<evidence type="ECO:0000256" key="7">
    <source>
        <dbReference type="SAM" id="Coils"/>
    </source>
</evidence>
<gene>
    <name evidence="9" type="ORF">IL334_004879</name>
</gene>
<dbReference type="RefSeq" id="XP_062792645.1">
    <property type="nucleotide sequence ID" value="XM_062936594.1"/>
</dbReference>
<proteinExistence type="inferred from homology"/>
<organism evidence="9 10">
    <name type="scientific">Kwoniella shivajii</name>
    <dbReference type="NCBI Taxonomy" id="564305"/>
    <lineage>
        <taxon>Eukaryota</taxon>
        <taxon>Fungi</taxon>
        <taxon>Dikarya</taxon>
        <taxon>Basidiomycota</taxon>
        <taxon>Agaricomycotina</taxon>
        <taxon>Tremellomycetes</taxon>
        <taxon>Tremellales</taxon>
        <taxon>Cryptococcaceae</taxon>
        <taxon>Kwoniella</taxon>
    </lineage>
</organism>